<sequence>MPVSLLAPSPADAERRVGLRRMRAVALALLVLAAVVYAVTLRHETGWLGYVNAGAEAAMVGALADWFAVTALFRHPLGLPVPHTAIIPKRKNEIGRNLQDFVTENFLTDEIARERLAAAHVGERLGTWLSAPAHRRRVMTEVVRVSRAGLARLSDEDVREVIEDFLLPRLATEPISPIAGSLLEGVVDERTHHGLVDLGLEQLHDWLRDSPGTFASVIGERAPWWSPPWVDDKVIGWSYQQVLGWLRDIRETPEHPARVALDDLLVRLAHDLQSDPEVMERAEALKERLLLHPQVPDTAVGLWRSFTAALETAMDDPESYFHVRGDELLEHLGRHLVEDEPWRSRLEGHIGEAVSFFVNTYGSELAEVISVTVEQWDGREAAERIELHVGRDLQFIRINGTIVGALAGIVIHAVASVAA</sequence>
<evidence type="ECO:0000313" key="1">
    <source>
        <dbReference type="EMBL" id="GEQ12773.1"/>
    </source>
</evidence>
<dbReference type="AlphaFoldDB" id="A0A512SXU1"/>
<dbReference type="PANTHER" id="PTHR38442:SF1">
    <property type="entry name" value="INNER MEMBRANE PROTEIN"/>
    <property type="match status" value="1"/>
</dbReference>
<name>A0A512SXU1_9MICO</name>
<keyword evidence="2" id="KW-1185">Reference proteome</keyword>
<dbReference type="InterPro" id="IPR007383">
    <property type="entry name" value="DUF445"/>
</dbReference>
<evidence type="ECO:0000313" key="2">
    <source>
        <dbReference type="Proteomes" id="UP000321793"/>
    </source>
</evidence>
<organism evidence="1 2">
    <name type="scientific">Knoellia locipacati</name>
    <dbReference type="NCBI Taxonomy" id="882824"/>
    <lineage>
        <taxon>Bacteria</taxon>
        <taxon>Bacillati</taxon>
        <taxon>Actinomycetota</taxon>
        <taxon>Actinomycetes</taxon>
        <taxon>Micrococcales</taxon>
        <taxon>Intrasporangiaceae</taxon>
        <taxon>Knoellia</taxon>
    </lineage>
</organism>
<dbReference type="EMBL" id="BKBA01000003">
    <property type="protein sequence ID" value="GEQ12773.1"/>
    <property type="molecule type" value="Genomic_DNA"/>
</dbReference>
<reference evidence="1 2" key="1">
    <citation type="submission" date="2019-07" db="EMBL/GenBank/DDBJ databases">
        <title>Whole genome shotgun sequence of Knoellia locipacati NBRC 109775.</title>
        <authorList>
            <person name="Hosoyama A."/>
            <person name="Uohara A."/>
            <person name="Ohji S."/>
            <person name="Ichikawa N."/>
        </authorList>
    </citation>
    <scope>NUCLEOTIDE SEQUENCE [LARGE SCALE GENOMIC DNA]</scope>
    <source>
        <strain evidence="1 2">NBRC 109775</strain>
    </source>
</reference>
<protein>
    <submittedName>
        <fullName evidence="1">Membrane protein</fullName>
    </submittedName>
</protein>
<dbReference type="Proteomes" id="UP000321793">
    <property type="component" value="Unassembled WGS sequence"/>
</dbReference>
<dbReference type="PANTHER" id="PTHR38442">
    <property type="entry name" value="INNER MEMBRANE PROTEIN-RELATED"/>
    <property type="match status" value="1"/>
</dbReference>
<dbReference type="Pfam" id="PF04286">
    <property type="entry name" value="DUF445"/>
    <property type="match status" value="1"/>
</dbReference>
<dbReference type="GO" id="GO:0005886">
    <property type="term" value="C:plasma membrane"/>
    <property type="evidence" value="ECO:0007669"/>
    <property type="project" value="TreeGrafter"/>
</dbReference>
<comment type="caution">
    <text evidence="1">The sequence shown here is derived from an EMBL/GenBank/DDBJ whole genome shotgun (WGS) entry which is preliminary data.</text>
</comment>
<accession>A0A512SXU1</accession>
<gene>
    <name evidence="1" type="ORF">KLO01_08200</name>
</gene>
<proteinExistence type="predicted"/>